<comment type="similarity">
    <text evidence="2">Belongs to the RecA family. RAD51 subfamily.</text>
</comment>
<dbReference type="InterPro" id="IPR051988">
    <property type="entry name" value="HRR_RAD51_Paralog"/>
</dbReference>
<dbReference type="GO" id="GO:0005657">
    <property type="term" value="C:replication fork"/>
    <property type="evidence" value="ECO:0007669"/>
    <property type="project" value="TreeGrafter"/>
</dbReference>
<dbReference type="GO" id="GO:0140664">
    <property type="term" value="F:ATP-dependent DNA damage sensor activity"/>
    <property type="evidence" value="ECO:0007669"/>
    <property type="project" value="InterPro"/>
</dbReference>
<name>A0A1Y1LXQ1_PHOPY</name>
<evidence type="ECO:0000256" key="1">
    <source>
        <dbReference type="ARBA" id="ARBA00004123"/>
    </source>
</evidence>
<dbReference type="InterPro" id="IPR020588">
    <property type="entry name" value="RecA_ATP-bd"/>
</dbReference>
<dbReference type="GO" id="GO:0005815">
    <property type="term" value="C:microtubule organizing center"/>
    <property type="evidence" value="ECO:0007669"/>
    <property type="project" value="TreeGrafter"/>
</dbReference>
<evidence type="ECO:0000256" key="3">
    <source>
        <dbReference type="ARBA" id="ARBA00022741"/>
    </source>
</evidence>
<dbReference type="InterPro" id="IPR047323">
    <property type="entry name" value="Rad51D_C"/>
</dbReference>
<evidence type="ECO:0000256" key="9">
    <source>
        <dbReference type="ARBA" id="ARBA00023242"/>
    </source>
</evidence>
<keyword evidence="6" id="KW-0238">DNA-binding</keyword>
<gene>
    <name evidence="12" type="ORF">PPYR_12486</name>
</gene>
<dbReference type="InterPro" id="IPR027417">
    <property type="entry name" value="P-loop_NTPase"/>
</dbReference>
<dbReference type="GO" id="GO:0042148">
    <property type="term" value="P:DNA strand invasion"/>
    <property type="evidence" value="ECO:0007669"/>
    <property type="project" value="TreeGrafter"/>
</dbReference>
<evidence type="ECO:0000313" key="11">
    <source>
        <dbReference type="EMBL" id="JAV76855.1"/>
    </source>
</evidence>
<dbReference type="Pfam" id="PF08423">
    <property type="entry name" value="Rad51"/>
    <property type="match status" value="1"/>
</dbReference>
<comment type="subcellular location">
    <subcellularLocation>
        <location evidence="1">Nucleus</location>
    </subcellularLocation>
</comment>
<dbReference type="GO" id="GO:0033063">
    <property type="term" value="C:Rad51B-Rad51C-Rad51D-XRCC2 complex"/>
    <property type="evidence" value="ECO:0007669"/>
    <property type="project" value="TreeGrafter"/>
</dbReference>
<dbReference type="GO" id="GO:0007131">
    <property type="term" value="P:reciprocal meiotic recombination"/>
    <property type="evidence" value="ECO:0007669"/>
    <property type="project" value="TreeGrafter"/>
</dbReference>
<dbReference type="InterPro" id="IPR048943">
    <property type="entry name" value="RAD51D_N"/>
</dbReference>
<dbReference type="CDD" id="cd19489">
    <property type="entry name" value="Rad51D"/>
    <property type="match status" value="1"/>
</dbReference>
<organism evidence="11">
    <name type="scientific">Photinus pyralis</name>
    <name type="common">Common eastern firefly</name>
    <name type="synonym">Lampyris pyralis</name>
    <dbReference type="NCBI Taxonomy" id="7054"/>
    <lineage>
        <taxon>Eukaryota</taxon>
        <taxon>Metazoa</taxon>
        <taxon>Ecdysozoa</taxon>
        <taxon>Arthropoda</taxon>
        <taxon>Hexapoda</taxon>
        <taxon>Insecta</taxon>
        <taxon>Pterygota</taxon>
        <taxon>Neoptera</taxon>
        <taxon>Endopterygota</taxon>
        <taxon>Coleoptera</taxon>
        <taxon>Polyphaga</taxon>
        <taxon>Elateriformia</taxon>
        <taxon>Elateroidea</taxon>
        <taxon>Lampyridae</taxon>
        <taxon>Lampyrinae</taxon>
        <taxon>Photinus</taxon>
    </lineage>
</organism>
<dbReference type="SUPFAM" id="SSF52540">
    <property type="entry name" value="P-loop containing nucleoside triphosphate hydrolases"/>
    <property type="match status" value="1"/>
</dbReference>
<evidence type="ECO:0000256" key="6">
    <source>
        <dbReference type="ARBA" id="ARBA00023125"/>
    </source>
</evidence>
<dbReference type="OrthoDB" id="336321at2759"/>
<keyword evidence="5" id="KW-0067">ATP-binding</keyword>
<evidence type="ECO:0000259" key="10">
    <source>
        <dbReference type="PROSITE" id="PS50162"/>
    </source>
</evidence>
<evidence type="ECO:0000256" key="5">
    <source>
        <dbReference type="ARBA" id="ARBA00022840"/>
    </source>
</evidence>
<dbReference type="Gene3D" id="3.40.50.300">
    <property type="entry name" value="P-loop containing nucleotide triphosphate hydrolases"/>
    <property type="match status" value="1"/>
</dbReference>
<proteinExistence type="inferred from homology"/>
<dbReference type="PANTHER" id="PTHR46457">
    <property type="entry name" value="DNA REPAIR PROTEIN RAD51 HOMOLOG 4"/>
    <property type="match status" value="1"/>
</dbReference>
<reference evidence="12 13" key="2">
    <citation type="journal article" date="2018" name="Elife">
        <title>Firefly genomes illuminate parallel origins of bioluminescence in beetles.</title>
        <authorList>
            <person name="Fallon T.R."/>
            <person name="Lower S.E."/>
            <person name="Chang C.H."/>
            <person name="Bessho-Uehara M."/>
            <person name="Martin G.J."/>
            <person name="Bewick A.J."/>
            <person name="Behringer M."/>
            <person name="Debat H.J."/>
            <person name="Wong I."/>
            <person name="Day J.C."/>
            <person name="Suvorov A."/>
            <person name="Silva C.J."/>
            <person name="Stanger-Hall K.F."/>
            <person name="Hall D.W."/>
            <person name="Schmitz R.J."/>
            <person name="Nelson D.R."/>
            <person name="Lewis S.M."/>
            <person name="Shigenobu S."/>
            <person name="Bybee S.M."/>
            <person name="Larracuente A.M."/>
            <person name="Oba Y."/>
            <person name="Weng J.K."/>
        </authorList>
    </citation>
    <scope>NUCLEOTIDE SEQUENCE [LARGE SCALE GENOMIC DNA]</scope>
    <source>
        <strain evidence="12">1611_PpyrPB1</strain>
        <tissue evidence="12">Whole body</tissue>
    </source>
</reference>
<dbReference type="EMBL" id="GEZM01047394">
    <property type="protein sequence ID" value="JAV76855.1"/>
    <property type="molecule type" value="Transcribed_RNA"/>
</dbReference>
<feature type="domain" description="RecA family profile 1" evidence="10">
    <location>
        <begin position="78"/>
        <end position="241"/>
    </location>
</feature>
<evidence type="ECO:0000256" key="4">
    <source>
        <dbReference type="ARBA" id="ARBA00022763"/>
    </source>
</evidence>
<dbReference type="EMBL" id="VVIM01000008">
    <property type="protein sequence ID" value="KAB0795647.1"/>
    <property type="molecule type" value="Genomic_DNA"/>
</dbReference>
<evidence type="ECO:0000313" key="13">
    <source>
        <dbReference type="Proteomes" id="UP000327044"/>
    </source>
</evidence>
<evidence type="ECO:0000313" key="12">
    <source>
        <dbReference type="EMBL" id="KAB0795647.1"/>
    </source>
</evidence>
<sequence length="309" mass="35259">MSRLKSDMHNLLTETVLNALFANNIYTVLDFLQTEIKRIGTITALHYKDVVAVRKHLVNKHSAVVHTALDLWNELMAKTAQIPTRIKGVDGILQGGLTTGNIYEVCGLPSSGKTQLCLTLMKNVVSYSNLNVFWIDTKGDFAAKRIKAMLDASKADVELMSKMLVKRLHTQHELINTLYQIKEDVYIRRLKLRLIIIDSLPPLFYQSRDFERNYGVMNDFVNILHFLTRELHIAIVVTNVITTWYEGDFHVENSATEKLGLGKYWLQIANTRLVIKKRANSECTVQVMKSNRLPKGASCKLWIRDEGIV</sequence>
<dbReference type="GO" id="GO:0000724">
    <property type="term" value="P:double-strand break repair via homologous recombination"/>
    <property type="evidence" value="ECO:0007669"/>
    <property type="project" value="TreeGrafter"/>
</dbReference>
<keyword evidence="9" id="KW-0539">Nucleus</keyword>
<dbReference type="InterPro" id="IPR013632">
    <property type="entry name" value="Rad51_C"/>
</dbReference>
<dbReference type="InParanoid" id="A0A1Y1LXQ1"/>
<dbReference type="FunCoup" id="A0A1Y1LXQ1">
    <property type="interactions" value="636"/>
</dbReference>
<evidence type="ECO:0000256" key="8">
    <source>
        <dbReference type="ARBA" id="ARBA00023204"/>
    </source>
</evidence>
<accession>A0A1Y1LXQ1</accession>
<reference evidence="12" key="3">
    <citation type="submission" date="2019-08" db="EMBL/GenBank/DDBJ databases">
        <authorList>
            <consortium name="Photinus pyralis genome working group"/>
            <person name="Fallon T.R."/>
            <person name="Sander Lower S.E."/>
            <person name="Weng J.-K."/>
        </authorList>
    </citation>
    <scope>NUCLEOTIDE SEQUENCE</scope>
    <source>
        <strain evidence="12">1611_PpyrPB1</strain>
        <tissue evidence="12">Whole body</tissue>
    </source>
</reference>
<reference evidence="11" key="1">
    <citation type="journal article" date="2016" name="Sci. Rep.">
        <title>Molecular characterization of firefly nuptial gifts: a multi-omics approach sheds light on postcopulatory sexual selection.</title>
        <authorList>
            <person name="Al-Wathiqui N."/>
            <person name="Fallon T.R."/>
            <person name="South A."/>
            <person name="Weng J.K."/>
            <person name="Lewis S.M."/>
        </authorList>
    </citation>
    <scope>NUCLEOTIDE SEQUENCE</scope>
</reference>
<protein>
    <recommendedName>
        <fullName evidence="10">RecA family profile 1 domain-containing protein</fullName>
    </recommendedName>
</protein>
<dbReference type="GO" id="GO:0000400">
    <property type="term" value="F:four-way junction DNA binding"/>
    <property type="evidence" value="ECO:0007669"/>
    <property type="project" value="TreeGrafter"/>
</dbReference>
<dbReference type="GO" id="GO:0005524">
    <property type="term" value="F:ATP binding"/>
    <property type="evidence" value="ECO:0007669"/>
    <property type="project" value="UniProtKB-KW"/>
</dbReference>
<dbReference type="AlphaFoldDB" id="A0A1Y1LXQ1"/>
<dbReference type="PANTHER" id="PTHR46457:SF1">
    <property type="entry name" value="DNA REPAIR PROTEIN RAD51 HOMOLOG 4"/>
    <property type="match status" value="1"/>
</dbReference>
<dbReference type="GO" id="GO:0000723">
    <property type="term" value="P:telomere maintenance"/>
    <property type="evidence" value="ECO:0007669"/>
    <property type="project" value="TreeGrafter"/>
</dbReference>
<keyword evidence="3" id="KW-0547">Nucleotide-binding</keyword>
<keyword evidence="7" id="KW-0233">DNA recombination</keyword>
<evidence type="ECO:0000256" key="7">
    <source>
        <dbReference type="ARBA" id="ARBA00023172"/>
    </source>
</evidence>
<dbReference type="Proteomes" id="UP000327044">
    <property type="component" value="Unassembled WGS sequence"/>
</dbReference>
<dbReference type="Pfam" id="PF21794">
    <property type="entry name" value="RAD51D_N"/>
    <property type="match status" value="1"/>
</dbReference>
<dbReference type="GO" id="GO:0003697">
    <property type="term" value="F:single-stranded DNA binding"/>
    <property type="evidence" value="ECO:0007669"/>
    <property type="project" value="TreeGrafter"/>
</dbReference>
<keyword evidence="8" id="KW-0234">DNA repair</keyword>
<dbReference type="PROSITE" id="PS50162">
    <property type="entry name" value="RECA_2"/>
    <property type="match status" value="1"/>
</dbReference>
<keyword evidence="13" id="KW-1185">Reference proteome</keyword>
<evidence type="ECO:0000256" key="2">
    <source>
        <dbReference type="ARBA" id="ARBA00007095"/>
    </source>
</evidence>
<keyword evidence="4" id="KW-0227">DNA damage</keyword>